<keyword evidence="3" id="KW-1185">Reference proteome</keyword>
<evidence type="ECO:0000313" key="2">
    <source>
        <dbReference type="EMBL" id="PHT95687.1"/>
    </source>
</evidence>
<evidence type="ECO:0000313" key="3">
    <source>
        <dbReference type="Proteomes" id="UP000222542"/>
    </source>
</evidence>
<comment type="caution">
    <text evidence="2">The sequence shown here is derived from an EMBL/GenBank/DDBJ whole genome shotgun (WGS) entry which is preliminary data.</text>
</comment>
<organism evidence="2 3">
    <name type="scientific">Capsicum annuum</name>
    <name type="common">Capsicum pepper</name>
    <dbReference type="NCBI Taxonomy" id="4072"/>
    <lineage>
        <taxon>Eukaryota</taxon>
        <taxon>Viridiplantae</taxon>
        <taxon>Streptophyta</taxon>
        <taxon>Embryophyta</taxon>
        <taxon>Tracheophyta</taxon>
        <taxon>Spermatophyta</taxon>
        <taxon>Magnoliopsida</taxon>
        <taxon>eudicotyledons</taxon>
        <taxon>Gunneridae</taxon>
        <taxon>Pentapetalae</taxon>
        <taxon>asterids</taxon>
        <taxon>lamiids</taxon>
        <taxon>Solanales</taxon>
        <taxon>Solanaceae</taxon>
        <taxon>Solanoideae</taxon>
        <taxon>Capsiceae</taxon>
        <taxon>Capsicum</taxon>
    </lineage>
</organism>
<name>A0A2G3AN77_CAPAN</name>
<dbReference type="OMA" id="MVESSGK"/>
<dbReference type="AlphaFoldDB" id="A0A2G3AN77"/>
<feature type="compositionally biased region" description="Basic residues" evidence="1">
    <location>
        <begin position="71"/>
        <end position="82"/>
    </location>
</feature>
<feature type="compositionally biased region" description="Basic and acidic residues" evidence="1">
    <location>
        <begin position="83"/>
        <end position="95"/>
    </location>
</feature>
<dbReference type="Gramene" id="PHT95687">
    <property type="protein sequence ID" value="PHT95687"/>
    <property type="gene ID" value="T459_03569"/>
</dbReference>
<evidence type="ECO:0000256" key="1">
    <source>
        <dbReference type="SAM" id="MobiDB-lite"/>
    </source>
</evidence>
<reference evidence="2 3" key="1">
    <citation type="journal article" date="2014" name="Nat. Genet.">
        <title>Genome sequence of the hot pepper provides insights into the evolution of pungency in Capsicum species.</title>
        <authorList>
            <person name="Kim S."/>
            <person name="Park M."/>
            <person name="Yeom S.I."/>
            <person name="Kim Y.M."/>
            <person name="Lee J.M."/>
            <person name="Lee H.A."/>
            <person name="Seo E."/>
            <person name="Choi J."/>
            <person name="Cheong K."/>
            <person name="Kim K.T."/>
            <person name="Jung K."/>
            <person name="Lee G.W."/>
            <person name="Oh S.K."/>
            <person name="Bae C."/>
            <person name="Kim S.B."/>
            <person name="Lee H.Y."/>
            <person name="Kim S.Y."/>
            <person name="Kim M.S."/>
            <person name="Kang B.C."/>
            <person name="Jo Y.D."/>
            <person name="Yang H.B."/>
            <person name="Jeong H.J."/>
            <person name="Kang W.H."/>
            <person name="Kwon J.K."/>
            <person name="Shin C."/>
            <person name="Lim J.Y."/>
            <person name="Park J.H."/>
            <person name="Huh J.H."/>
            <person name="Kim J.S."/>
            <person name="Kim B.D."/>
            <person name="Cohen O."/>
            <person name="Paran I."/>
            <person name="Suh M.C."/>
            <person name="Lee S.B."/>
            <person name="Kim Y.K."/>
            <person name="Shin Y."/>
            <person name="Noh S.J."/>
            <person name="Park J."/>
            <person name="Seo Y.S."/>
            <person name="Kwon S.Y."/>
            <person name="Kim H.A."/>
            <person name="Park J.M."/>
            <person name="Kim H.J."/>
            <person name="Choi S.B."/>
            <person name="Bosland P.W."/>
            <person name="Reeves G."/>
            <person name="Jo S.H."/>
            <person name="Lee B.W."/>
            <person name="Cho H.T."/>
            <person name="Choi H.S."/>
            <person name="Lee M.S."/>
            <person name="Yu Y."/>
            <person name="Do Choi Y."/>
            <person name="Park B.S."/>
            <person name="van Deynze A."/>
            <person name="Ashrafi H."/>
            <person name="Hill T."/>
            <person name="Kim W.T."/>
            <person name="Pai H.S."/>
            <person name="Ahn H.K."/>
            <person name="Yeam I."/>
            <person name="Giovannoni J.J."/>
            <person name="Rose J.K."/>
            <person name="Sorensen I."/>
            <person name="Lee S.J."/>
            <person name="Kim R.W."/>
            <person name="Choi I.Y."/>
            <person name="Choi B.S."/>
            <person name="Lim J.S."/>
            <person name="Lee Y.H."/>
            <person name="Choi D."/>
        </authorList>
    </citation>
    <scope>NUCLEOTIDE SEQUENCE [LARGE SCALE GENOMIC DNA]</scope>
    <source>
        <strain evidence="3">cv. CM334</strain>
    </source>
</reference>
<dbReference type="Proteomes" id="UP000222542">
    <property type="component" value="Unassembled WGS sequence"/>
</dbReference>
<protein>
    <submittedName>
        <fullName evidence="2">Uncharacterized protein</fullName>
    </submittedName>
</protein>
<accession>A0A2G3AN77</accession>
<sequence>METTTIFGVVKCGMYWKSKMLLKVNLTHNDNIKTLYDVARHVELEDERLGVIKASTNAFMVESSGKNSSGFKRKKKWKKNRKGKETEEGPSEKKNKQNSKKKKRFFKKKDKSMM</sequence>
<proteinExistence type="predicted"/>
<gene>
    <name evidence="2" type="ORF">T459_03569</name>
</gene>
<dbReference type="EMBL" id="AYRZ02000001">
    <property type="protein sequence ID" value="PHT95687.1"/>
    <property type="molecule type" value="Genomic_DNA"/>
</dbReference>
<reference evidence="2 3" key="2">
    <citation type="journal article" date="2017" name="Genome Biol.">
        <title>New reference genome sequences of hot pepper reveal the massive evolution of plant disease-resistance genes by retroduplication.</title>
        <authorList>
            <person name="Kim S."/>
            <person name="Park J."/>
            <person name="Yeom S.I."/>
            <person name="Kim Y.M."/>
            <person name="Seo E."/>
            <person name="Kim K.T."/>
            <person name="Kim M.S."/>
            <person name="Lee J.M."/>
            <person name="Cheong K."/>
            <person name="Shin H.S."/>
            <person name="Kim S.B."/>
            <person name="Han K."/>
            <person name="Lee J."/>
            <person name="Park M."/>
            <person name="Lee H.A."/>
            <person name="Lee H.Y."/>
            <person name="Lee Y."/>
            <person name="Oh S."/>
            <person name="Lee J.H."/>
            <person name="Choi E."/>
            <person name="Choi E."/>
            <person name="Lee S.E."/>
            <person name="Jeon J."/>
            <person name="Kim H."/>
            <person name="Choi G."/>
            <person name="Song H."/>
            <person name="Lee J."/>
            <person name="Lee S.C."/>
            <person name="Kwon J.K."/>
            <person name="Lee H.Y."/>
            <person name="Koo N."/>
            <person name="Hong Y."/>
            <person name="Kim R.W."/>
            <person name="Kang W.H."/>
            <person name="Huh J.H."/>
            <person name="Kang B.C."/>
            <person name="Yang T.J."/>
            <person name="Lee Y.H."/>
            <person name="Bennetzen J.L."/>
            <person name="Choi D."/>
        </authorList>
    </citation>
    <scope>NUCLEOTIDE SEQUENCE [LARGE SCALE GENOMIC DNA]</scope>
    <source>
        <strain evidence="3">cv. CM334</strain>
    </source>
</reference>
<feature type="region of interest" description="Disordered" evidence="1">
    <location>
        <begin position="62"/>
        <end position="114"/>
    </location>
</feature>
<feature type="compositionally biased region" description="Basic residues" evidence="1">
    <location>
        <begin position="96"/>
        <end position="114"/>
    </location>
</feature>